<dbReference type="Pfam" id="PF04062">
    <property type="entry name" value="P21-Arc"/>
    <property type="match status" value="2"/>
</dbReference>
<name>A0A4Y7K7E6_PAPSO</name>
<keyword evidence="3" id="KW-0963">Cytoplasm</keyword>
<sequence>MVPFSLTLFLPCLSRGKNQNPTETTTPPSVSSMVIIINGNSKMAAANGSIAAVSTTKYNHTMIFPLKYVKYLRILQQLGEKEGREADDLKLLFAAETDNVDGAIAFFRANVFFKNFDIKSSANELLLCTTLWNEVHINLGFGGVPVPGEAGFPFAGLFPFPQSDEEAELFRNYLKQIREETSGRLLGAAYRPNGTPNKWWIAFAKRKFLNIIVPQH</sequence>
<dbReference type="Gramene" id="RZC67915">
    <property type="protein sequence ID" value="RZC67915"/>
    <property type="gene ID" value="C5167_011610"/>
</dbReference>
<keyword evidence="4" id="KW-0009">Actin-binding</keyword>
<dbReference type="GO" id="GO:0003779">
    <property type="term" value="F:actin binding"/>
    <property type="evidence" value="ECO:0007669"/>
    <property type="project" value="UniProtKB-KW"/>
</dbReference>
<keyword evidence="5" id="KW-0206">Cytoskeleton</keyword>
<dbReference type="Proteomes" id="UP000316621">
    <property type="component" value="Chromosome 6"/>
</dbReference>
<evidence type="ECO:0000313" key="6">
    <source>
        <dbReference type="EMBL" id="RZC67915.1"/>
    </source>
</evidence>
<dbReference type="InterPro" id="IPR036753">
    <property type="entry name" value="ARPC3_sf"/>
</dbReference>
<dbReference type="PANTHER" id="PTHR12391">
    <property type="entry name" value="ARP2/3 COMPLEX 21 KD SUBUNIT"/>
    <property type="match status" value="1"/>
</dbReference>
<proteinExistence type="inferred from homology"/>
<gene>
    <name evidence="6" type="ORF">C5167_011610</name>
</gene>
<organism evidence="6 7">
    <name type="scientific">Papaver somniferum</name>
    <name type="common">Opium poppy</name>
    <dbReference type="NCBI Taxonomy" id="3469"/>
    <lineage>
        <taxon>Eukaryota</taxon>
        <taxon>Viridiplantae</taxon>
        <taxon>Streptophyta</taxon>
        <taxon>Embryophyta</taxon>
        <taxon>Tracheophyta</taxon>
        <taxon>Spermatophyta</taxon>
        <taxon>Magnoliopsida</taxon>
        <taxon>Ranunculales</taxon>
        <taxon>Papaveraceae</taxon>
        <taxon>Papaveroideae</taxon>
        <taxon>Papaver</taxon>
    </lineage>
</organism>
<keyword evidence="7" id="KW-1185">Reference proteome</keyword>
<dbReference type="SUPFAM" id="SSF69060">
    <property type="entry name" value="Arp2/3 complex 21 kDa subunit ARPC3"/>
    <property type="match status" value="1"/>
</dbReference>
<evidence type="ECO:0000256" key="2">
    <source>
        <dbReference type="ARBA" id="ARBA00010856"/>
    </source>
</evidence>
<evidence type="ECO:0000256" key="4">
    <source>
        <dbReference type="ARBA" id="ARBA00023203"/>
    </source>
</evidence>
<evidence type="ECO:0008006" key="8">
    <source>
        <dbReference type="Google" id="ProtNLM"/>
    </source>
</evidence>
<accession>A0A4Y7K7E6</accession>
<dbReference type="STRING" id="3469.A0A4Y7K7E6"/>
<comment type="similarity">
    <text evidence="2">Belongs to the ARPC3 family.</text>
</comment>
<dbReference type="EMBL" id="CM010720">
    <property type="protein sequence ID" value="RZC67915.1"/>
    <property type="molecule type" value="Genomic_DNA"/>
</dbReference>
<dbReference type="InterPro" id="IPR007204">
    <property type="entry name" value="ARPC3"/>
</dbReference>
<evidence type="ECO:0000313" key="7">
    <source>
        <dbReference type="Proteomes" id="UP000316621"/>
    </source>
</evidence>
<protein>
    <recommendedName>
        <fullName evidence="8">Actin-related protein 2/3 complex subunit 3</fullName>
    </recommendedName>
</protein>
<comment type="subcellular location">
    <subcellularLocation>
        <location evidence="1">Cytoplasm</location>
        <location evidence="1">Cytoskeleton</location>
    </subcellularLocation>
</comment>
<dbReference type="GO" id="GO:0005885">
    <property type="term" value="C:Arp2/3 protein complex"/>
    <property type="evidence" value="ECO:0007669"/>
    <property type="project" value="InterPro"/>
</dbReference>
<evidence type="ECO:0000256" key="5">
    <source>
        <dbReference type="ARBA" id="ARBA00023212"/>
    </source>
</evidence>
<dbReference type="GO" id="GO:0030833">
    <property type="term" value="P:regulation of actin filament polymerization"/>
    <property type="evidence" value="ECO:0007669"/>
    <property type="project" value="InterPro"/>
</dbReference>
<reference evidence="6 7" key="1">
    <citation type="journal article" date="2018" name="Science">
        <title>The opium poppy genome and morphinan production.</title>
        <authorList>
            <person name="Guo L."/>
            <person name="Winzer T."/>
            <person name="Yang X."/>
            <person name="Li Y."/>
            <person name="Ning Z."/>
            <person name="He Z."/>
            <person name="Teodor R."/>
            <person name="Lu Y."/>
            <person name="Bowser T.A."/>
            <person name="Graham I.A."/>
            <person name="Ye K."/>
        </authorList>
    </citation>
    <scope>NUCLEOTIDE SEQUENCE [LARGE SCALE GENOMIC DNA]</scope>
    <source>
        <strain evidence="7">cv. HN1</strain>
        <tissue evidence="6">Leaves</tissue>
    </source>
</reference>
<evidence type="ECO:0000256" key="3">
    <source>
        <dbReference type="ARBA" id="ARBA00022490"/>
    </source>
</evidence>
<dbReference type="AlphaFoldDB" id="A0A4Y7K7E6"/>
<evidence type="ECO:0000256" key="1">
    <source>
        <dbReference type="ARBA" id="ARBA00004245"/>
    </source>
</evidence>
<dbReference type="Gene3D" id="1.10.1760.10">
    <property type="entry name" value="Actin-related protein 2/3 complex subunit 3"/>
    <property type="match status" value="2"/>
</dbReference>
<dbReference type="GO" id="GO:0034314">
    <property type="term" value="P:Arp2/3 complex-mediated actin nucleation"/>
    <property type="evidence" value="ECO:0007669"/>
    <property type="project" value="InterPro"/>
</dbReference>